<organism evidence="2 3">
    <name type="scientific">Bifidobacterium catenulatum PV20-2</name>
    <dbReference type="NCBI Taxonomy" id="1447716"/>
    <lineage>
        <taxon>Bacteria</taxon>
        <taxon>Bacillati</taxon>
        <taxon>Actinomycetota</taxon>
        <taxon>Actinomycetes</taxon>
        <taxon>Bifidobacteriales</taxon>
        <taxon>Bifidobacteriaceae</taxon>
        <taxon>Bifidobacterium</taxon>
    </lineage>
</organism>
<proteinExistence type="predicted"/>
<evidence type="ECO:0000313" key="3">
    <source>
        <dbReference type="Proteomes" id="UP000030625"/>
    </source>
</evidence>
<dbReference type="Proteomes" id="UP000030625">
    <property type="component" value="Chromosome"/>
</dbReference>
<dbReference type="AlphaFoldDB" id="A0A0A7I829"/>
<evidence type="ECO:0000256" key="1">
    <source>
        <dbReference type="SAM" id="MobiDB-lite"/>
    </source>
</evidence>
<name>A0A0A7I829_9BIFI</name>
<sequence length="75" mass="7943">MSSVGKRDGGPVSTKHGGTGLDTETVRGTAERHHGMATFDYGEGVFQTSAMLCLDDEHPHGCPLQTGAERVAWLS</sequence>
<dbReference type="KEGG" id="bka:AH68_02040"/>
<evidence type="ECO:0000313" key="2">
    <source>
        <dbReference type="EMBL" id="AIZ15390.1"/>
    </source>
</evidence>
<dbReference type="STRING" id="1447716.AH68_02040"/>
<feature type="region of interest" description="Disordered" evidence="1">
    <location>
        <begin position="1"/>
        <end position="31"/>
    </location>
</feature>
<protein>
    <submittedName>
        <fullName evidence="2">Uncharacterized protein</fullName>
    </submittedName>
</protein>
<accession>A0A0A7I829</accession>
<reference evidence="2 3" key="1">
    <citation type="journal article" date="2015" name="Genome Announc.">
        <title>Complete and Assembled Genome Sequence of Bifidobacterium kashiwanohense PV20-2, Isolated from the Feces of an Anemic Kenyan Infant.</title>
        <authorList>
            <person name="Vazquez-Gutierrez P."/>
            <person name="Lacroix C."/>
            <person name="Chassard C."/>
            <person name="Klumpp J."/>
            <person name="Jans C."/>
            <person name="Stevens M.J."/>
        </authorList>
    </citation>
    <scope>NUCLEOTIDE SEQUENCE [LARGE SCALE GENOMIC DNA]</scope>
    <source>
        <strain evidence="2 3">PV20-2</strain>
    </source>
</reference>
<dbReference type="EMBL" id="CP007456">
    <property type="protein sequence ID" value="AIZ15390.1"/>
    <property type="molecule type" value="Genomic_DNA"/>
</dbReference>
<dbReference type="HOGENOM" id="CLU_2663717_0_0_11"/>
<gene>
    <name evidence="2" type="ORF">AH68_02040</name>
</gene>